<dbReference type="AlphaFoldDB" id="A0A8H4QIG9"/>
<keyword evidence="2" id="KW-0732">Signal</keyword>
<comment type="caution">
    <text evidence="3">The sequence shown here is derived from an EMBL/GenBank/DDBJ whole genome shotgun (WGS) entry which is preliminary data.</text>
</comment>
<accession>A0A8H4QIG9</accession>
<dbReference type="Proteomes" id="UP000566819">
    <property type="component" value="Unassembled WGS sequence"/>
</dbReference>
<dbReference type="OrthoDB" id="10525577at2759"/>
<reference evidence="3 4" key="1">
    <citation type="submission" date="2020-03" db="EMBL/GenBank/DDBJ databases">
        <title>Draft Genome Sequence of Cudoniella acicularis.</title>
        <authorList>
            <person name="Buettner E."/>
            <person name="Kellner H."/>
        </authorList>
    </citation>
    <scope>NUCLEOTIDE SEQUENCE [LARGE SCALE GENOMIC DNA]</scope>
    <source>
        <strain evidence="3 4">DSM 108380</strain>
    </source>
</reference>
<gene>
    <name evidence="3" type="ORF">G7Y89_g15638</name>
</gene>
<evidence type="ECO:0000313" key="3">
    <source>
        <dbReference type="EMBL" id="KAF4611376.1"/>
    </source>
</evidence>
<proteinExistence type="predicted"/>
<evidence type="ECO:0000313" key="4">
    <source>
        <dbReference type="Proteomes" id="UP000566819"/>
    </source>
</evidence>
<protein>
    <submittedName>
        <fullName evidence="3">Uncharacterized protein</fullName>
    </submittedName>
</protein>
<name>A0A8H4QIG9_9HELO</name>
<feature type="chain" id="PRO_5034141909" evidence="2">
    <location>
        <begin position="20"/>
        <end position="203"/>
    </location>
</feature>
<evidence type="ECO:0000256" key="2">
    <source>
        <dbReference type="SAM" id="SignalP"/>
    </source>
</evidence>
<feature type="region of interest" description="Disordered" evidence="1">
    <location>
        <begin position="172"/>
        <end position="203"/>
    </location>
</feature>
<organism evidence="3 4">
    <name type="scientific">Cudoniella acicularis</name>
    <dbReference type="NCBI Taxonomy" id="354080"/>
    <lineage>
        <taxon>Eukaryota</taxon>
        <taxon>Fungi</taxon>
        <taxon>Dikarya</taxon>
        <taxon>Ascomycota</taxon>
        <taxon>Pezizomycotina</taxon>
        <taxon>Leotiomycetes</taxon>
        <taxon>Helotiales</taxon>
        <taxon>Tricladiaceae</taxon>
        <taxon>Cudoniella</taxon>
    </lineage>
</organism>
<evidence type="ECO:0000256" key="1">
    <source>
        <dbReference type="SAM" id="MobiDB-lite"/>
    </source>
</evidence>
<keyword evidence="4" id="KW-1185">Reference proteome</keyword>
<feature type="signal peptide" evidence="2">
    <location>
        <begin position="1"/>
        <end position="19"/>
    </location>
</feature>
<dbReference type="EMBL" id="JAAMPI010002560">
    <property type="protein sequence ID" value="KAF4611376.1"/>
    <property type="molecule type" value="Genomic_DNA"/>
</dbReference>
<sequence>MKNFLSTLFLTAVATGVLAVPLSPNALDSRSLAAKTAYTIDAYGKEIAAADAVEVLGRSLAAKTAYTVDAYGKEIAAADAAEVLGNKTETKYLQEMKQLTTKFPGKNVSTSSHLARIGLAATTSRRQRFGTTSPKILRAPLAASSPSGWEKVCQEPVGTIYGPEDMIGGWVSKRKKRKASSGLPLPPPKKRATGDTGKCHHLI</sequence>